<feature type="region of interest" description="Disordered" evidence="1">
    <location>
        <begin position="1"/>
        <end position="73"/>
    </location>
</feature>
<accession>A0A1L7WIA7</accession>
<proteinExistence type="predicted"/>
<evidence type="ECO:0000256" key="1">
    <source>
        <dbReference type="SAM" id="MobiDB-lite"/>
    </source>
</evidence>
<name>A0A1L7WIA7_9HELO</name>
<dbReference type="EMBL" id="FJOG01000003">
    <property type="protein sequence ID" value="CZR52495.1"/>
    <property type="molecule type" value="Genomic_DNA"/>
</dbReference>
<feature type="compositionally biased region" description="Basic and acidic residues" evidence="1">
    <location>
        <begin position="21"/>
        <end position="35"/>
    </location>
</feature>
<evidence type="ECO:0000313" key="2">
    <source>
        <dbReference type="EMBL" id="CZR52495.1"/>
    </source>
</evidence>
<dbReference type="OrthoDB" id="4838614at2759"/>
<feature type="compositionally biased region" description="Acidic residues" evidence="1">
    <location>
        <begin position="51"/>
        <end position="63"/>
    </location>
</feature>
<reference evidence="2 3" key="1">
    <citation type="submission" date="2016-03" db="EMBL/GenBank/DDBJ databases">
        <authorList>
            <person name="Ploux O."/>
        </authorList>
    </citation>
    <scope>NUCLEOTIDE SEQUENCE [LARGE SCALE GENOMIC DNA]</scope>
    <source>
        <strain evidence="2 3">UAMH 11012</strain>
    </source>
</reference>
<keyword evidence="3" id="KW-1185">Reference proteome</keyword>
<dbReference type="AlphaFoldDB" id="A0A1L7WIA7"/>
<dbReference type="Proteomes" id="UP000184330">
    <property type="component" value="Unassembled WGS sequence"/>
</dbReference>
<sequence length="315" mass="36040">MMRHLRRLPLLSDDAEEADDAGSKKGREAEIRESSNTDSYYSSYSGTSSETDTEEDTDDDTDDDRSQETPEHRKKFAEVKLQIIEVFLHIVAFTRQSSSFLNLDRNRNLYESDLGNWYRMLVEKGFYWEGYKVLRIFLQLYTLGEIFDFFQEDLSVIFDPLPEYSEDIFLTQLSVSNLLGSCMLRYSDTKALLLAKRSFERAETLAKTILANQPDQIQSRPVLVWMMQKESLLRVGSSQRGLLAPPASYLDACTEKAGVGTSNADGEENSLLRVIEQAANRSGDYRLLAECLLELVQRQSFPEAKNRLKRSLTSN</sequence>
<gene>
    <name evidence="2" type="ORF">PAC_02372</name>
</gene>
<feature type="compositionally biased region" description="Low complexity" evidence="1">
    <location>
        <begin position="36"/>
        <end position="50"/>
    </location>
</feature>
<organism evidence="2 3">
    <name type="scientific">Phialocephala subalpina</name>
    <dbReference type="NCBI Taxonomy" id="576137"/>
    <lineage>
        <taxon>Eukaryota</taxon>
        <taxon>Fungi</taxon>
        <taxon>Dikarya</taxon>
        <taxon>Ascomycota</taxon>
        <taxon>Pezizomycotina</taxon>
        <taxon>Leotiomycetes</taxon>
        <taxon>Helotiales</taxon>
        <taxon>Mollisiaceae</taxon>
        <taxon>Phialocephala</taxon>
        <taxon>Phialocephala fortinii species complex</taxon>
    </lineage>
</organism>
<evidence type="ECO:0000313" key="3">
    <source>
        <dbReference type="Proteomes" id="UP000184330"/>
    </source>
</evidence>
<protein>
    <submittedName>
        <fullName evidence="2">Uncharacterized protein</fullName>
    </submittedName>
</protein>